<reference evidence="3" key="1">
    <citation type="submission" date="2016-06" db="UniProtKB">
        <authorList>
            <consortium name="WormBaseParasite"/>
        </authorList>
    </citation>
    <scope>IDENTIFICATION</scope>
</reference>
<name>A0A183CYF1_9BILA</name>
<dbReference type="WBParaSite" id="GPUH_0000149501-mRNA-1">
    <property type="protein sequence ID" value="GPUH_0000149501-mRNA-1"/>
    <property type="gene ID" value="GPUH_0000149501"/>
</dbReference>
<evidence type="ECO:0000313" key="3">
    <source>
        <dbReference type="WBParaSite" id="GPUH_0000149501-mRNA-1"/>
    </source>
</evidence>
<sequence>MLDRVLVRFYAGDLIRKRIIVKPFCTLDVGTMLITSLPKKHAYGPAENIEIVVRCFRIWVS</sequence>
<organism evidence="3">
    <name type="scientific">Gongylonema pulchrum</name>
    <dbReference type="NCBI Taxonomy" id="637853"/>
    <lineage>
        <taxon>Eukaryota</taxon>
        <taxon>Metazoa</taxon>
        <taxon>Ecdysozoa</taxon>
        <taxon>Nematoda</taxon>
        <taxon>Chromadorea</taxon>
        <taxon>Rhabditida</taxon>
        <taxon>Spirurina</taxon>
        <taxon>Spiruromorpha</taxon>
        <taxon>Spiruroidea</taxon>
        <taxon>Gongylonematidae</taxon>
        <taxon>Gongylonema</taxon>
    </lineage>
</organism>
<dbReference type="AlphaFoldDB" id="A0A183CYF1"/>
<evidence type="ECO:0000313" key="1">
    <source>
        <dbReference type="EMBL" id="VDK30195.1"/>
    </source>
</evidence>
<gene>
    <name evidence="1" type="ORF">GPUH_LOCUS1492</name>
</gene>
<dbReference type="Proteomes" id="UP000271098">
    <property type="component" value="Unassembled WGS sequence"/>
</dbReference>
<proteinExistence type="predicted"/>
<protein>
    <submittedName>
        <fullName evidence="3">MSP domain-containing protein</fullName>
    </submittedName>
</protein>
<evidence type="ECO:0000313" key="2">
    <source>
        <dbReference type="Proteomes" id="UP000271098"/>
    </source>
</evidence>
<reference evidence="1 2" key="2">
    <citation type="submission" date="2018-11" db="EMBL/GenBank/DDBJ databases">
        <authorList>
            <consortium name="Pathogen Informatics"/>
        </authorList>
    </citation>
    <scope>NUCLEOTIDE SEQUENCE [LARGE SCALE GENOMIC DNA]</scope>
</reference>
<accession>A0A183CYF1</accession>
<dbReference type="EMBL" id="UYRT01001818">
    <property type="protein sequence ID" value="VDK30195.1"/>
    <property type="molecule type" value="Genomic_DNA"/>
</dbReference>
<keyword evidence="2" id="KW-1185">Reference proteome</keyword>